<evidence type="ECO:0000313" key="1">
    <source>
        <dbReference type="EMBL" id="GAG73532.1"/>
    </source>
</evidence>
<proteinExistence type="predicted"/>
<accession>X1AWE2</accession>
<feature type="non-terminal residue" evidence="1">
    <location>
        <position position="1"/>
    </location>
</feature>
<sequence>ASVAVEPLFLSVVKAVVTTVATMQKEEHAVISY</sequence>
<protein>
    <submittedName>
        <fullName evidence="1">Uncharacterized protein</fullName>
    </submittedName>
</protein>
<comment type="caution">
    <text evidence="1">The sequence shown here is derived from an EMBL/GenBank/DDBJ whole genome shotgun (WGS) entry which is preliminary data.</text>
</comment>
<gene>
    <name evidence="1" type="ORF">S01H4_06095</name>
</gene>
<name>X1AWE2_9ZZZZ</name>
<organism evidence="1">
    <name type="scientific">marine sediment metagenome</name>
    <dbReference type="NCBI Taxonomy" id="412755"/>
    <lineage>
        <taxon>unclassified sequences</taxon>
        <taxon>metagenomes</taxon>
        <taxon>ecological metagenomes</taxon>
    </lineage>
</organism>
<dbReference type="AlphaFoldDB" id="X1AWE2"/>
<reference evidence="1" key="1">
    <citation type="journal article" date="2014" name="Front. Microbiol.">
        <title>High frequency of phylogenetically diverse reductive dehalogenase-homologous genes in deep subseafloor sedimentary metagenomes.</title>
        <authorList>
            <person name="Kawai M."/>
            <person name="Futagami T."/>
            <person name="Toyoda A."/>
            <person name="Takaki Y."/>
            <person name="Nishi S."/>
            <person name="Hori S."/>
            <person name="Arai W."/>
            <person name="Tsubouchi T."/>
            <person name="Morono Y."/>
            <person name="Uchiyama I."/>
            <person name="Ito T."/>
            <person name="Fujiyama A."/>
            <person name="Inagaki F."/>
            <person name="Takami H."/>
        </authorList>
    </citation>
    <scope>NUCLEOTIDE SEQUENCE</scope>
    <source>
        <strain evidence="1">Expedition CK06-06</strain>
    </source>
</reference>
<dbReference type="EMBL" id="BART01001837">
    <property type="protein sequence ID" value="GAG73532.1"/>
    <property type="molecule type" value="Genomic_DNA"/>
</dbReference>